<dbReference type="InParanoid" id="A0A667ZYP1"/>
<sequence length="83" mass="8879">YKLATLTSSIHMICYGPVFLVLAFFPPPQSQLNKCLSFLSITLQGTSACRLPTCATVNLGSSMQYGDQTAGDATKDPYGNGKK</sequence>
<evidence type="ECO:0000256" key="1">
    <source>
        <dbReference type="SAM" id="MobiDB-lite"/>
    </source>
</evidence>
<accession>A0A667ZYP1</accession>
<proteinExistence type="predicted"/>
<organism evidence="3 4">
    <name type="scientific">Myripristis murdjan</name>
    <name type="common">pinecone soldierfish</name>
    <dbReference type="NCBI Taxonomy" id="586833"/>
    <lineage>
        <taxon>Eukaryota</taxon>
        <taxon>Metazoa</taxon>
        <taxon>Chordata</taxon>
        <taxon>Craniata</taxon>
        <taxon>Vertebrata</taxon>
        <taxon>Euteleostomi</taxon>
        <taxon>Actinopterygii</taxon>
        <taxon>Neopterygii</taxon>
        <taxon>Teleostei</taxon>
        <taxon>Neoteleostei</taxon>
        <taxon>Acanthomorphata</taxon>
        <taxon>Holocentriformes</taxon>
        <taxon>Holocentridae</taxon>
        <taxon>Myripristis</taxon>
    </lineage>
</organism>
<dbReference type="Proteomes" id="UP000472263">
    <property type="component" value="Chromosome 23"/>
</dbReference>
<keyword evidence="4" id="KW-1185">Reference proteome</keyword>
<dbReference type="Ensembl" id="ENSMMDT00005046965.1">
    <property type="protein sequence ID" value="ENSMMDP00005046062.1"/>
    <property type="gene ID" value="ENSMMDG00005021081.1"/>
</dbReference>
<reference evidence="3" key="1">
    <citation type="submission" date="2019-06" db="EMBL/GenBank/DDBJ databases">
        <authorList>
            <consortium name="Wellcome Sanger Institute Data Sharing"/>
        </authorList>
    </citation>
    <scope>NUCLEOTIDE SEQUENCE [LARGE SCALE GENOMIC DNA]</scope>
</reference>
<protein>
    <submittedName>
        <fullName evidence="3">Uncharacterized protein</fullName>
    </submittedName>
</protein>
<feature type="transmembrane region" description="Helical" evidence="2">
    <location>
        <begin position="6"/>
        <end position="25"/>
    </location>
</feature>
<feature type="region of interest" description="Disordered" evidence="1">
    <location>
        <begin position="63"/>
        <end position="83"/>
    </location>
</feature>
<evidence type="ECO:0000313" key="4">
    <source>
        <dbReference type="Proteomes" id="UP000472263"/>
    </source>
</evidence>
<name>A0A667ZYP1_9TELE</name>
<keyword evidence="2" id="KW-1133">Transmembrane helix</keyword>
<evidence type="ECO:0000313" key="3">
    <source>
        <dbReference type="Ensembl" id="ENSMMDP00005046062.1"/>
    </source>
</evidence>
<keyword evidence="2" id="KW-0812">Transmembrane</keyword>
<reference evidence="3" key="2">
    <citation type="submission" date="2025-08" db="UniProtKB">
        <authorList>
            <consortium name="Ensembl"/>
        </authorList>
    </citation>
    <scope>IDENTIFICATION</scope>
</reference>
<evidence type="ECO:0000256" key="2">
    <source>
        <dbReference type="SAM" id="Phobius"/>
    </source>
</evidence>
<keyword evidence="2" id="KW-0472">Membrane</keyword>
<dbReference type="AlphaFoldDB" id="A0A667ZYP1"/>
<reference evidence="3" key="3">
    <citation type="submission" date="2025-09" db="UniProtKB">
        <authorList>
            <consortium name="Ensembl"/>
        </authorList>
    </citation>
    <scope>IDENTIFICATION</scope>
</reference>
<dbReference type="GeneTree" id="ENSGT01150000287495"/>